<organism evidence="2 3">
    <name type="scientific">Cupriavidus pauculus</name>
    <dbReference type="NCBI Taxonomy" id="82633"/>
    <lineage>
        <taxon>Bacteria</taxon>
        <taxon>Pseudomonadati</taxon>
        <taxon>Pseudomonadota</taxon>
        <taxon>Betaproteobacteria</taxon>
        <taxon>Burkholderiales</taxon>
        <taxon>Burkholderiaceae</taxon>
        <taxon>Cupriavidus</taxon>
    </lineage>
</organism>
<comment type="caution">
    <text evidence="2">The sequence shown here is derived from an EMBL/GenBank/DDBJ whole genome shotgun (WGS) entry which is preliminary data.</text>
</comment>
<feature type="compositionally biased region" description="Basic residues" evidence="1">
    <location>
        <begin position="9"/>
        <end position="18"/>
    </location>
</feature>
<sequence>MDPAEPIHRGRPASHHRFGGPAPDTLDASAGRATRGNGCDYEAQRGAEGMSDEMKPCPFCGSDVCTVQQSFQCEYVQCDRCEAMGPAGKTTDDAIAEWNRRSGDPK</sequence>
<evidence type="ECO:0000256" key="1">
    <source>
        <dbReference type="SAM" id="MobiDB-lite"/>
    </source>
</evidence>
<evidence type="ECO:0000313" key="2">
    <source>
        <dbReference type="EMBL" id="PLP96952.1"/>
    </source>
</evidence>
<name>A0A2N5C414_9BURK</name>
<feature type="region of interest" description="Disordered" evidence="1">
    <location>
        <begin position="1"/>
        <end position="44"/>
    </location>
</feature>
<accession>A0A2N5C414</accession>
<dbReference type="Proteomes" id="UP000234341">
    <property type="component" value="Unassembled WGS sequence"/>
</dbReference>
<proteinExistence type="predicted"/>
<dbReference type="Pfam" id="PF14354">
    <property type="entry name" value="Lar_restr_allev"/>
    <property type="match status" value="1"/>
</dbReference>
<dbReference type="AlphaFoldDB" id="A0A2N5C414"/>
<dbReference type="EMBL" id="PJRP01000021">
    <property type="protein sequence ID" value="PLP96952.1"/>
    <property type="molecule type" value="Genomic_DNA"/>
</dbReference>
<protein>
    <recommendedName>
        <fullName evidence="4">Restriction alleviation protein, Lar family</fullName>
    </recommendedName>
</protein>
<reference evidence="2 3" key="1">
    <citation type="submission" date="2017-12" db="EMBL/GenBank/DDBJ databases">
        <title>Genome sequence of the active heterotrophic nitrifier-denitrifier, Cupriavidus pauculus UM1.</title>
        <authorList>
            <person name="Putonti C."/>
            <person name="Castignetti D."/>
        </authorList>
    </citation>
    <scope>NUCLEOTIDE SEQUENCE [LARGE SCALE GENOMIC DNA]</scope>
    <source>
        <strain evidence="2 3">UM1</strain>
    </source>
</reference>
<dbReference type="OrthoDB" id="7219996at2"/>
<evidence type="ECO:0008006" key="4">
    <source>
        <dbReference type="Google" id="ProtNLM"/>
    </source>
</evidence>
<dbReference type="NCBIfam" id="TIGR03655">
    <property type="entry name" value="anti_R_Lar"/>
    <property type="match status" value="1"/>
</dbReference>
<evidence type="ECO:0000313" key="3">
    <source>
        <dbReference type="Proteomes" id="UP000234341"/>
    </source>
</evidence>
<gene>
    <name evidence="2" type="ORF">CYJ10_29355</name>
</gene>
<dbReference type="InterPro" id="IPR019908">
    <property type="entry name" value="Toxin_RalR"/>
</dbReference>